<gene>
    <name evidence="1" type="ORF">TEQG_07002</name>
</gene>
<name>F2Q1J8_TRIEC</name>
<evidence type="ECO:0000313" key="1">
    <source>
        <dbReference type="EMBL" id="EGE08016.1"/>
    </source>
</evidence>
<organism evidence="1 2">
    <name type="scientific">Trichophyton equinum (strain ATCC MYA-4606 / CBS 127.97)</name>
    <name type="common">Horse ringworm fungus</name>
    <dbReference type="NCBI Taxonomy" id="559882"/>
    <lineage>
        <taxon>Eukaryota</taxon>
        <taxon>Fungi</taxon>
        <taxon>Dikarya</taxon>
        <taxon>Ascomycota</taxon>
        <taxon>Pezizomycotina</taxon>
        <taxon>Eurotiomycetes</taxon>
        <taxon>Eurotiomycetidae</taxon>
        <taxon>Onygenales</taxon>
        <taxon>Arthrodermataceae</taxon>
        <taxon>Trichophyton</taxon>
    </lineage>
</organism>
<protein>
    <submittedName>
        <fullName evidence="1">Uncharacterized protein</fullName>
    </submittedName>
</protein>
<dbReference type="EMBL" id="DS995770">
    <property type="protein sequence ID" value="EGE08016.1"/>
    <property type="molecule type" value="Genomic_DNA"/>
</dbReference>
<dbReference type="VEuPathDB" id="FungiDB:TEQG_07002"/>
<reference evidence="2" key="1">
    <citation type="journal article" date="2012" name="MBio">
        <title>Comparative genome analysis of Trichophyton rubrum and related dermatophytes reveals candidate genes involved in infection.</title>
        <authorList>
            <person name="Martinez D.A."/>
            <person name="Oliver B.G."/>
            <person name="Graeser Y."/>
            <person name="Goldberg J.M."/>
            <person name="Li W."/>
            <person name="Martinez-Rossi N.M."/>
            <person name="Monod M."/>
            <person name="Shelest E."/>
            <person name="Barton R.C."/>
            <person name="Birch E."/>
            <person name="Brakhage A.A."/>
            <person name="Chen Z."/>
            <person name="Gurr S.J."/>
            <person name="Heiman D."/>
            <person name="Heitman J."/>
            <person name="Kosti I."/>
            <person name="Rossi A."/>
            <person name="Saif S."/>
            <person name="Samalova M."/>
            <person name="Saunders C.W."/>
            <person name="Shea T."/>
            <person name="Summerbell R.C."/>
            <person name="Xu J."/>
            <person name="Young S."/>
            <person name="Zeng Q."/>
            <person name="Birren B.W."/>
            <person name="Cuomo C.A."/>
            <person name="White T.C."/>
        </authorList>
    </citation>
    <scope>NUCLEOTIDE SEQUENCE [LARGE SCALE GENOMIC DNA]</scope>
    <source>
        <strain evidence="2">ATCC MYA-4606 / CBS 127.97</strain>
    </source>
</reference>
<accession>F2Q1J8</accession>
<dbReference type="HOGENOM" id="CLU_1120798_0_0_1"/>
<dbReference type="AlphaFoldDB" id="F2Q1J8"/>
<proteinExistence type="predicted"/>
<dbReference type="Proteomes" id="UP000009169">
    <property type="component" value="Unassembled WGS sequence"/>
</dbReference>
<evidence type="ECO:0000313" key="2">
    <source>
        <dbReference type="Proteomes" id="UP000009169"/>
    </source>
</evidence>
<sequence length="248" mass="28132">MHGPMTVPVNTLSPSYLDAFTQTVSRILSTDLCDRYLRPDNKGGSQVHIKTLFSRLATPYPRKYSSLVRLKKILGGLSVFKRELGLIHSIQSYQNTVLGSREFKLHLLEIAAVAVHNISADLFPSCSHDTQLLKPDYKPLPSQPTPPLWPTRLRHRAYDEYGINPLGIAGMVAHWVEVKVLDAYLHPKYPYMFFELSDKQVDDFAAFGTHSPNPNHNHSTSSLLPIATERYALRVDLESAIQMYIYLR</sequence>
<keyword evidence="2" id="KW-1185">Reference proteome</keyword>